<feature type="domain" description="Peptidase M20 dimerisation" evidence="3">
    <location>
        <begin position="195"/>
        <end position="289"/>
    </location>
</feature>
<dbReference type="Pfam" id="PF01546">
    <property type="entry name" value="Peptidase_M20"/>
    <property type="match status" value="1"/>
</dbReference>
<sequence>MEVIMDFKEIEKVIDKYIDEIIEFRRDIHSYPELSGNEKRTSEKVIEKLKKLPVEIITNVNGYGIIANLKGNSDKKTILLRGDMDALPINETNNLSFISKNKNIMHACGHDMHTSILLGTSYVLSYFKNKLNGNVKFMFQPSEEASPVGGSKGMITEGLLENPKVDEAYALHVFGIPTGSVAIKSGVATSRSDRIDIEIFGKSSHASLPAEGRDAIVVAGNIITSIQSIISRNMPPNQTAVITIGKIQGGSRYNVLADYVKLEGTVRTFSTENANMIKKRLQKIVEDISSAYGCLGKLNYQNGYDFVYNDPDLSKSAIKSLTEILGKENVLIQSNPLPAGEDFSFVTKKVPSVFMWLGTESDFNKGKCTLHSPDFIADENSLKIGIKTFCKLVFDRLN</sequence>
<proteinExistence type="predicted"/>
<comment type="cofactor">
    <cofactor evidence="2">
        <name>Mn(2+)</name>
        <dbReference type="ChEBI" id="CHEBI:29035"/>
    </cofactor>
    <text evidence="2">The Mn(2+) ion enhances activity.</text>
</comment>
<dbReference type="InterPro" id="IPR017439">
    <property type="entry name" value="Amidohydrolase"/>
</dbReference>
<organism evidence="4">
    <name type="scientific">Fusobacterium animalis</name>
    <dbReference type="NCBI Taxonomy" id="76859"/>
    <lineage>
        <taxon>Bacteria</taxon>
        <taxon>Fusobacteriati</taxon>
        <taxon>Fusobacteriota</taxon>
        <taxon>Fusobacteriia</taxon>
        <taxon>Fusobacteriales</taxon>
        <taxon>Fusobacteriaceae</taxon>
        <taxon>Fusobacterium</taxon>
    </lineage>
</organism>
<dbReference type="FunFam" id="3.30.70.360:FF:000001">
    <property type="entry name" value="N-acetyldiaminopimelate deacetylase"/>
    <property type="match status" value="1"/>
</dbReference>
<dbReference type="SUPFAM" id="SSF53187">
    <property type="entry name" value="Zn-dependent exopeptidases"/>
    <property type="match status" value="1"/>
</dbReference>
<dbReference type="InterPro" id="IPR002933">
    <property type="entry name" value="Peptidase_M20"/>
</dbReference>
<dbReference type="PANTHER" id="PTHR11014">
    <property type="entry name" value="PEPTIDASE M20 FAMILY MEMBER"/>
    <property type="match status" value="1"/>
</dbReference>
<evidence type="ECO:0000313" key="4">
    <source>
        <dbReference type="EMBL" id="ALF18274.1"/>
    </source>
</evidence>
<feature type="binding site" evidence="2">
    <location>
        <position position="172"/>
    </location>
    <ligand>
        <name>Mn(2+)</name>
        <dbReference type="ChEBI" id="CHEBI:29035"/>
        <label>2</label>
    </ligand>
</feature>
<feature type="binding site" evidence="2">
    <location>
        <position position="108"/>
    </location>
    <ligand>
        <name>Mn(2+)</name>
        <dbReference type="ChEBI" id="CHEBI:29035"/>
        <label>2</label>
    </ligand>
</feature>
<dbReference type="PATRIC" id="fig|76859.3.peg.1785"/>
<dbReference type="InterPro" id="IPR011650">
    <property type="entry name" value="Peptidase_M20_dimer"/>
</dbReference>
<gene>
    <name evidence="4" type="ORF">RN98_08835</name>
</gene>
<dbReference type="AlphaFoldDB" id="A0A0M4RFY6"/>
<feature type="binding site" evidence="2">
    <location>
        <position position="144"/>
    </location>
    <ligand>
        <name>Mn(2+)</name>
        <dbReference type="ChEBI" id="CHEBI:29035"/>
        <label>2</label>
    </ligand>
</feature>
<dbReference type="PIRSF" id="PIRSF005962">
    <property type="entry name" value="Pept_M20D_amidohydro"/>
    <property type="match status" value="1"/>
</dbReference>
<dbReference type="Gene3D" id="3.40.630.10">
    <property type="entry name" value="Zn peptidases"/>
    <property type="match status" value="1"/>
</dbReference>
<feature type="binding site" evidence="2">
    <location>
        <position position="110"/>
    </location>
    <ligand>
        <name>Mn(2+)</name>
        <dbReference type="ChEBI" id="CHEBI:29035"/>
        <label>2</label>
    </ligand>
</feature>
<evidence type="ECO:0000313" key="5">
    <source>
        <dbReference type="Proteomes" id="UP000063147"/>
    </source>
</evidence>
<dbReference type="Pfam" id="PF07687">
    <property type="entry name" value="M20_dimer"/>
    <property type="match status" value="1"/>
</dbReference>
<accession>A0A0M4RFY6</accession>
<dbReference type="GO" id="GO:0019877">
    <property type="term" value="P:diaminopimelate biosynthetic process"/>
    <property type="evidence" value="ECO:0007669"/>
    <property type="project" value="UniProtKB-ARBA"/>
</dbReference>
<dbReference type="Proteomes" id="UP000063147">
    <property type="component" value="Chromosome"/>
</dbReference>
<dbReference type="GO" id="GO:0050118">
    <property type="term" value="F:N-acetyldiaminopimelate deacetylase activity"/>
    <property type="evidence" value="ECO:0007669"/>
    <property type="project" value="UniProtKB-ARBA"/>
</dbReference>
<keyword evidence="1 4" id="KW-0378">Hydrolase</keyword>
<protein>
    <submittedName>
        <fullName evidence="4">N-acyl-L-amino acid amidohydrolase</fullName>
    </submittedName>
</protein>
<keyword evidence="2" id="KW-0479">Metal-binding</keyword>
<dbReference type="EMBL" id="CP012713">
    <property type="protein sequence ID" value="ALF18274.1"/>
    <property type="molecule type" value="Genomic_DNA"/>
</dbReference>
<dbReference type="GO" id="GO:0046872">
    <property type="term" value="F:metal ion binding"/>
    <property type="evidence" value="ECO:0007669"/>
    <property type="project" value="UniProtKB-KW"/>
</dbReference>
<evidence type="ECO:0000256" key="2">
    <source>
        <dbReference type="PIRSR" id="PIRSR005962-1"/>
    </source>
</evidence>
<dbReference type="InterPro" id="IPR036264">
    <property type="entry name" value="Bact_exopeptidase_dim_dom"/>
</dbReference>
<evidence type="ECO:0000259" key="3">
    <source>
        <dbReference type="Pfam" id="PF07687"/>
    </source>
</evidence>
<feature type="binding site" evidence="2">
    <location>
        <position position="371"/>
    </location>
    <ligand>
        <name>Mn(2+)</name>
        <dbReference type="ChEBI" id="CHEBI:29035"/>
        <label>2</label>
    </ligand>
</feature>
<evidence type="ECO:0000256" key="1">
    <source>
        <dbReference type="ARBA" id="ARBA00022801"/>
    </source>
</evidence>
<keyword evidence="2" id="KW-0464">Manganese</keyword>
<dbReference type="PANTHER" id="PTHR11014:SF63">
    <property type="entry name" value="METALLOPEPTIDASE, PUTATIVE (AFU_ORTHOLOGUE AFUA_6G09600)-RELATED"/>
    <property type="match status" value="1"/>
</dbReference>
<dbReference type="SUPFAM" id="SSF55031">
    <property type="entry name" value="Bacterial exopeptidase dimerisation domain"/>
    <property type="match status" value="1"/>
</dbReference>
<dbReference type="NCBIfam" id="TIGR01891">
    <property type="entry name" value="amidohydrolases"/>
    <property type="match status" value="1"/>
</dbReference>
<name>A0A0M4RFY6_9FUSO</name>
<reference evidence="4 5" key="1">
    <citation type="submission" date="2015-09" db="EMBL/GenBank/DDBJ databases">
        <authorList>
            <person name="Jackson K.R."/>
            <person name="Lunt B.L."/>
            <person name="Fisher J.N.B."/>
            <person name="Gardner A.V."/>
            <person name="Bailey M.E."/>
            <person name="Deus L.M."/>
            <person name="Earl A.S."/>
            <person name="Gibby P.D."/>
            <person name="Hartmann K.A."/>
            <person name="Liu J.E."/>
            <person name="Manci A.M."/>
            <person name="Nielsen D.A."/>
            <person name="Solomon M.B."/>
            <person name="Breakwell D.P."/>
            <person name="Burnett S.H."/>
            <person name="Grose J.H."/>
        </authorList>
    </citation>
    <scope>NUCLEOTIDE SEQUENCE [LARGE SCALE GENOMIC DNA]</scope>
    <source>
        <strain evidence="4 5">KCOM 1279</strain>
    </source>
</reference>
<dbReference type="Gene3D" id="3.30.70.360">
    <property type="match status" value="1"/>
</dbReference>